<organism evidence="5">
    <name type="scientific">Arcella intermedia</name>
    <dbReference type="NCBI Taxonomy" id="1963864"/>
    <lineage>
        <taxon>Eukaryota</taxon>
        <taxon>Amoebozoa</taxon>
        <taxon>Tubulinea</taxon>
        <taxon>Elardia</taxon>
        <taxon>Arcellinida</taxon>
        <taxon>Sphaerothecina</taxon>
        <taxon>Arcellidae</taxon>
        <taxon>Arcella</taxon>
    </lineage>
</organism>
<dbReference type="Gene3D" id="2.30.30.770">
    <property type="match status" value="1"/>
</dbReference>
<proteinExistence type="inferred from homology"/>
<dbReference type="AlphaFoldDB" id="A0A6B2LQV3"/>
<evidence type="ECO:0000256" key="1">
    <source>
        <dbReference type="ARBA" id="ARBA00009124"/>
    </source>
</evidence>
<accession>A0A6B2LQV3</accession>
<dbReference type="GO" id="GO:0006412">
    <property type="term" value="P:translation"/>
    <property type="evidence" value="ECO:0007669"/>
    <property type="project" value="InterPro"/>
</dbReference>
<dbReference type="GO" id="GO:1990904">
    <property type="term" value="C:ribonucleoprotein complex"/>
    <property type="evidence" value="ECO:0007669"/>
    <property type="project" value="UniProtKB-KW"/>
</dbReference>
<dbReference type="EMBL" id="GIBP01010268">
    <property type="protein sequence ID" value="NDV39237.1"/>
    <property type="molecule type" value="Transcribed_RNA"/>
</dbReference>
<dbReference type="GO" id="GO:0005840">
    <property type="term" value="C:ribosome"/>
    <property type="evidence" value="ECO:0007669"/>
    <property type="project" value="UniProtKB-KW"/>
</dbReference>
<dbReference type="SMART" id="SM00739">
    <property type="entry name" value="KOW"/>
    <property type="match status" value="1"/>
</dbReference>
<reference evidence="5" key="1">
    <citation type="journal article" date="2020" name="J. Eukaryot. Microbiol.">
        <title>De novo Sequencing, Assembly and Annotation of the Transcriptome for the Free-Living Testate Amoeba Arcella intermedia.</title>
        <authorList>
            <person name="Ribeiro G.M."/>
            <person name="Porfirio-Sousa A.L."/>
            <person name="Maurer-Alcala X.X."/>
            <person name="Katz L.A."/>
            <person name="Lahr D.J.G."/>
        </authorList>
    </citation>
    <scope>NUCLEOTIDE SEQUENCE</scope>
</reference>
<feature type="domain" description="KOW" evidence="4">
    <location>
        <begin position="4"/>
        <end position="31"/>
    </location>
</feature>
<evidence type="ECO:0000313" key="5">
    <source>
        <dbReference type="EMBL" id="NDV39237.1"/>
    </source>
</evidence>
<dbReference type="GO" id="GO:0003735">
    <property type="term" value="F:structural constituent of ribosome"/>
    <property type="evidence" value="ECO:0007669"/>
    <property type="project" value="InterPro"/>
</dbReference>
<dbReference type="InterPro" id="IPR038655">
    <property type="entry name" value="Ribosomal_eL27_sf"/>
</dbReference>
<keyword evidence="3" id="KW-0687">Ribonucleoprotein</keyword>
<dbReference type="InterPro" id="IPR008991">
    <property type="entry name" value="Translation_prot_SH3-like_sf"/>
</dbReference>
<protein>
    <recommendedName>
        <fullName evidence="4">KOW domain-containing protein</fullName>
    </recommendedName>
</protein>
<dbReference type="InterPro" id="IPR041991">
    <property type="entry name" value="Ribosomal_eL27_KOW"/>
</dbReference>
<comment type="similarity">
    <text evidence="1">Belongs to the eukaryotic ribosomal protein eL27 family.</text>
</comment>
<name>A0A6B2LQV3_9EUKA</name>
<sequence>MVRFLKPGKVVIITRGKYAGRKAVIVKNTDQGEKGKGKKPFAHATVVGIGRCPRKVTMAMTKKQIAKKSTVKPFIRCFNYAHLFPTRYNLDIDFKNVDVQTDLKVKAKQERRVKLALQERYRSGKNKWFFTKLKF</sequence>
<dbReference type="PANTHER" id="PTHR10497">
    <property type="entry name" value="60S RIBOSOMAL PROTEIN L27"/>
    <property type="match status" value="1"/>
</dbReference>
<evidence type="ECO:0000256" key="3">
    <source>
        <dbReference type="ARBA" id="ARBA00023274"/>
    </source>
</evidence>
<dbReference type="CDD" id="cd06090">
    <property type="entry name" value="KOW_RPL27"/>
    <property type="match status" value="1"/>
</dbReference>
<dbReference type="SUPFAM" id="SSF50104">
    <property type="entry name" value="Translation proteins SH3-like domain"/>
    <property type="match status" value="1"/>
</dbReference>
<dbReference type="InterPro" id="IPR005824">
    <property type="entry name" value="KOW"/>
</dbReference>
<evidence type="ECO:0000256" key="2">
    <source>
        <dbReference type="ARBA" id="ARBA00022980"/>
    </source>
</evidence>
<evidence type="ECO:0000259" key="4">
    <source>
        <dbReference type="SMART" id="SM00739"/>
    </source>
</evidence>
<dbReference type="Pfam" id="PF01777">
    <property type="entry name" value="Ribosomal_L27e"/>
    <property type="match status" value="1"/>
</dbReference>
<dbReference type="InterPro" id="IPR001141">
    <property type="entry name" value="Ribosomal_eL27"/>
</dbReference>
<dbReference type="Pfam" id="PF00467">
    <property type="entry name" value="KOW"/>
    <property type="match status" value="1"/>
</dbReference>
<keyword evidence="2" id="KW-0689">Ribosomal protein</keyword>